<feature type="region of interest" description="Disordered" evidence="1">
    <location>
        <begin position="33"/>
        <end position="119"/>
    </location>
</feature>
<keyword evidence="3" id="KW-1185">Reference proteome</keyword>
<feature type="compositionally biased region" description="Basic and acidic residues" evidence="1">
    <location>
        <begin position="33"/>
        <end position="44"/>
    </location>
</feature>
<name>A0A9E7FE94_9LILI</name>
<feature type="compositionally biased region" description="Polar residues" evidence="1">
    <location>
        <begin position="45"/>
        <end position="54"/>
    </location>
</feature>
<accession>A0A9E7FE94</accession>
<dbReference type="AlphaFoldDB" id="A0A9E7FE94"/>
<feature type="compositionally biased region" description="Polar residues" evidence="1">
    <location>
        <begin position="83"/>
        <end position="93"/>
    </location>
</feature>
<proteinExistence type="predicted"/>
<evidence type="ECO:0000256" key="1">
    <source>
        <dbReference type="SAM" id="MobiDB-lite"/>
    </source>
</evidence>
<feature type="compositionally biased region" description="Basic residues" evidence="1">
    <location>
        <begin position="64"/>
        <end position="79"/>
    </location>
</feature>
<reference evidence="2" key="1">
    <citation type="submission" date="2022-05" db="EMBL/GenBank/DDBJ databases">
        <title>The Musa troglodytarum L. genome provides insights into the mechanism of non-climacteric behaviour and enrichment of carotenoids.</title>
        <authorList>
            <person name="Wang J."/>
        </authorList>
    </citation>
    <scope>NUCLEOTIDE SEQUENCE</scope>
    <source>
        <tissue evidence="2">Leaf</tissue>
    </source>
</reference>
<organism evidence="2 3">
    <name type="scientific">Musa troglodytarum</name>
    <name type="common">fe'i banana</name>
    <dbReference type="NCBI Taxonomy" id="320322"/>
    <lineage>
        <taxon>Eukaryota</taxon>
        <taxon>Viridiplantae</taxon>
        <taxon>Streptophyta</taxon>
        <taxon>Embryophyta</taxon>
        <taxon>Tracheophyta</taxon>
        <taxon>Spermatophyta</taxon>
        <taxon>Magnoliopsida</taxon>
        <taxon>Liliopsida</taxon>
        <taxon>Zingiberales</taxon>
        <taxon>Musaceae</taxon>
        <taxon>Musa</taxon>
    </lineage>
</organism>
<gene>
    <name evidence="2" type="ORF">MUK42_32959</name>
</gene>
<dbReference type="EMBL" id="CP097505">
    <property type="protein sequence ID" value="URD93656.1"/>
    <property type="molecule type" value="Genomic_DNA"/>
</dbReference>
<evidence type="ECO:0000313" key="2">
    <source>
        <dbReference type="EMBL" id="URD93656.1"/>
    </source>
</evidence>
<sequence length="119" mass="13359">MNVKLFEVVTDFGTSSQGEGKTEPIRFPVEEAQAARDGRDDDKSSMITRNSTDGSYVECMSRPAAHRRAFVARRDRKRAAATMTDQRQGQSKQPLLHPNKNDRKKALTSSLRPHRTEAA</sequence>
<evidence type="ECO:0000313" key="3">
    <source>
        <dbReference type="Proteomes" id="UP001055439"/>
    </source>
</evidence>
<protein>
    <submittedName>
        <fullName evidence="2">Uncharacterized protein</fullName>
    </submittedName>
</protein>
<dbReference type="Proteomes" id="UP001055439">
    <property type="component" value="Chromosome 3"/>
</dbReference>